<dbReference type="OMA" id="RHMELAD"/>
<dbReference type="Gramene" id="KQL22789">
    <property type="protein sequence ID" value="KQL22789"/>
    <property type="gene ID" value="SETIT_032104mg"/>
</dbReference>
<accession>K3ZZR9</accession>
<name>K3ZZR9_SETIT</name>
<dbReference type="InterPro" id="IPR006566">
    <property type="entry name" value="FBD"/>
</dbReference>
<dbReference type="eggNOG" id="ENOG502QWF7">
    <property type="taxonomic scope" value="Eukaryota"/>
</dbReference>
<dbReference type="HOGENOM" id="CLU_017148_6_1_1"/>
<dbReference type="SUPFAM" id="SSF81383">
    <property type="entry name" value="F-box domain"/>
    <property type="match status" value="1"/>
</dbReference>
<organism evidence="5 6">
    <name type="scientific">Setaria italica</name>
    <name type="common">Foxtail millet</name>
    <name type="synonym">Panicum italicum</name>
    <dbReference type="NCBI Taxonomy" id="4555"/>
    <lineage>
        <taxon>Eukaryota</taxon>
        <taxon>Viridiplantae</taxon>
        <taxon>Streptophyta</taxon>
        <taxon>Embryophyta</taxon>
        <taxon>Tracheophyta</taxon>
        <taxon>Spermatophyta</taxon>
        <taxon>Magnoliopsida</taxon>
        <taxon>Liliopsida</taxon>
        <taxon>Poales</taxon>
        <taxon>Poaceae</taxon>
        <taxon>PACMAD clade</taxon>
        <taxon>Panicoideae</taxon>
        <taxon>Panicodae</taxon>
        <taxon>Paniceae</taxon>
        <taxon>Cenchrinae</taxon>
        <taxon>Setaria</taxon>
    </lineage>
</organism>
<feature type="domain" description="F-box/LRR-repeat protein 15/At3g58940/PEG3-like LRR" evidence="3">
    <location>
        <begin position="155"/>
        <end position="270"/>
    </location>
</feature>
<evidence type="ECO:0000259" key="3">
    <source>
        <dbReference type="Pfam" id="PF24758"/>
    </source>
</evidence>
<keyword evidence="6" id="KW-1185">Reference proteome</keyword>
<evidence type="ECO:0000313" key="4">
    <source>
        <dbReference type="EMBL" id="RCV09868.1"/>
    </source>
</evidence>
<evidence type="ECO:0008006" key="7">
    <source>
        <dbReference type="Google" id="ProtNLM"/>
    </source>
</evidence>
<dbReference type="PANTHER" id="PTHR34709">
    <property type="entry name" value="OS10G0396666 PROTEIN"/>
    <property type="match status" value="1"/>
</dbReference>
<gene>
    <name evidence="4" type="ORF">SETIT_2G064000v2</name>
</gene>
<proteinExistence type="predicted"/>
<dbReference type="InterPro" id="IPR001810">
    <property type="entry name" value="F-box_dom"/>
</dbReference>
<reference evidence="4" key="2">
    <citation type="submission" date="2015-07" db="EMBL/GenBank/DDBJ databases">
        <authorList>
            <person name="Noorani M."/>
        </authorList>
    </citation>
    <scope>NUCLEOTIDE SEQUENCE</scope>
    <source>
        <strain evidence="4">Yugu1</strain>
    </source>
</reference>
<evidence type="ECO:0000259" key="2">
    <source>
        <dbReference type="Pfam" id="PF08387"/>
    </source>
</evidence>
<dbReference type="Proteomes" id="UP000004995">
    <property type="component" value="Unassembled WGS sequence"/>
</dbReference>
<dbReference type="InterPro" id="IPR055312">
    <property type="entry name" value="FBL15-like"/>
</dbReference>
<reference evidence="5" key="3">
    <citation type="submission" date="2018-08" db="UniProtKB">
        <authorList>
            <consortium name="EnsemblPlants"/>
        </authorList>
    </citation>
    <scope>IDENTIFICATION</scope>
    <source>
        <strain evidence="5">Yugu1</strain>
    </source>
</reference>
<evidence type="ECO:0000313" key="6">
    <source>
        <dbReference type="Proteomes" id="UP000004995"/>
    </source>
</evidence>
<dbReference type="EMBL" id="CM003529">
    <property type="protein sequence ID" value="RCV09868.1"/>
    <property type="molecule type" value="Genomic_DNA"/>
</dbReference>
<evidence type="ECO:0000313" key="5">
    <source>
        <dbReference type="EnsemblPlants" id="KQL22789"/>
    </source>
</evidence>
<dbReference type="EnsemblPlants" id="KQL22789">
    <property type="protein sequence ID" value="KQL22789"/>
    <property type="gene ID" value="SETIT_032104mg"/>
</dbReference>
<dbReference type="EMBL" id="AGNK02000721">
    <property type="status" value="NOT_ANNOTATED_CDS"/>
    <property type="molecule type" value="Genomic_DNA"/>
</dbReference>
<dbReference type="InterPro" id="IPR055411">
    <property type="entry name" value="LRR_FXL15/At3g58940/PEG3-like"/>
</dbReference>
<dbReference type="SUPFAM" id="SSF52047">
    <property type="entry name" value="RNI-like"/>
    <property type="match status" value="1"/>
</dbReference>
<dbReference type="InterPro" id="IPR036047">
    <property type="entry name" value="F-box-like_dom_sf"/>
</dbReference>
<evidence type="ECO:0000259" key="1">
    <source>
        <dbReference type="Pfam" id="PF00646"/>
    </source>
</evidence>
<reference evidence="4 6" key="1">
    <citation type="journal article" date="2012" name="Nat. Biotechnol.">
        <title>Reference genome sequence of the model plant Setaria.</title>
        <authorList>
            <person name="Bennetzen J.L."/>
            <person name="Schmutz J."/>
            <person name="Wang H."/>
            <person name="Percifield R."/>
            <person name="Hawkins J."/>
            <person name="Pontaroli A.C."/>
            <person name="Estep M."/>
            <person name="Feng L."/>
            <person name="Vaughn J.N."/>
            <person name="Grimwood J."/>
            <person name="Jenkins J."/>
            <person name="Barry K."/>
            <person name="Lindquist E."/>
            <person name="Hellsten U."/>
            <person name="Deshpande S."/>
            <person name="Wang X."/>
            <person name="Wu X."/>
            <person name="Mitros T."/>
            <person name="Triplett J."/>
            <person name="Yang X."/>
            <person name="Ye C.Y."/>
            <person name="Mauro-Herrera M."/>
            <person name="Wang L."/>
            <person name="Li P."/>
            <person name="Sharma M."/>
            <person name="Sharma R."/>
            <person name="Ronald P.C."/>
            <person name="Panaud O."/>
            <person name="Kellogg E.A."/>
            <person name="Brutnell T.P."/>
            <person name="Doust A.N."/>
            <person name="Tuskan G.A."/>
            <person name="Rokhsar D."/>
            <person name="Devos K.M."/>
        </authorList>
    </citation>
    <scope>NUCLEOTIDE SEQUENCE [LARGE SCALE GENOMIC DNA]</scope>
    <source>
        <strain evidence="6">cv. Yugu1</strain>
        <strain evidence="4">Yugu1</strain>
    </source>
</reference>
<dbReference type="PANTHER" id="PTHR34709:SF52">
    <property type="entry name" value="OS07G0548100 PROTEIN"/>
    <property type="match status" value="1"/>
</dbReference>
<feature type="domain" description="F-box" evidence="1">
    <location>
        <begin position="24"/>
        <end position="62"/>
    </location>
</feature>
<dbReference type="Pfam" id="PF00646">
    <property type="entry name" value="F-box"/>
    <property type="match status" value="1"/>
</dbReference>
<dbReference type="Pfam" id="PF24758">
    <property type="entry name" value="LRR_At5g56370"/>
    <property type="match status" value="1"/>
</dbReference>
<dbReference type="Pfam" id="PF08387">
    <property type="entry name" value="FBD"/>
    <property type="match status" value="1"/>
</dbReference>
<protein>
    <recommendedName>
        <fullName evidence="7">F-box domain-containing protein</fullName>
    </recommendedName>
</protein>
<dbReference type="OrthoDB" id="589267at2759"/>
<sequence>MEPSLHGAQLAAKSSEDDAGMDRLSALPNDVLLRILLRLEDAAVAGRTSVLSSRWRRLWALLPELRFHSSREPRLIASALLAHEAALSCLDVGAEDAAPESVAAWLPVAARRLSGSLVFTNRVPGKKNANEDGEERGAFELPCLANATGVSLDLGCLGVSVPRAGVFARLTELSLSRVQFRGGPCALGDAVSSRRCPCLEKLTVRDALGPSDLAIRSDSLRHMELADVRGLRRLTVVVPALEHLTVVACFYHHHPNRPVANITARQLKELRWGDMFDRRSVQLGKMKHLQCLCPDILLVYGSSPNRSCIELLRCFKVIQKLSLTLIYPPDIDDQPYLLGDMKILPGATFLHLSLTSNGHAFGASLFHVLRLCSGTRKLALKLFSDSLEEQNACPPGCICVEQQNWKTEELLLNQLRELEITEFRGSENEVTFVKQLFKWATVLKRMKLTFNSLVKESVAERFYKILQSFSRPEICMEFYMYKDMMEVLYAPED</sequence>
<feature type="domain" description="FBD" evidence="2">
    <location>
        <begin position="410"/>
        <end position="448"/>
    </location>
</feature>
<dbReference type="AlphaFoldDB" id="K3ZZR9"/>